<dbReference type="EC" id="2.1.1.-" evidence="2"/>
<dbReference type="InterPro" id="IPR013216">
    <property type="entry name" value="Methyltransf_11"/>
</dbReference>
<evidence type="ECO:0000259" key="1">
    <source>
        <dbReference type="Pfam" id="PF08241"/>
    </source>
</evidence>
<proteinExistence type="predicted"/>
<comment type="caution">
    <text evidence="2">The sequence shown here is derived from an EMBL/GenBank/DDBJ whole genome shotgun (WGS) entry which is preliminary data.</text>
</comment>
<protein>
    <submittedName>
        <fullName evidence="2">Class I SAM-dependent methyltransferase</fullName>
        <ecNumber evidence="2">2.1.1.-</ecNumber>
    </submittedName>
</protein>
<evidence type="ECO:0000313" key="2">
    <source>
        <dbReference type="EMBL" id="MFH5245946.1"/>
    </source>
</evidence>
<organism evidence="2 3">
    <name type="scientific">Antrihabitans spumae</name>
    <dbReference type="NCBI Taxonomy" id="3373370"/>
    <lineage>
        <taxon>Bacteria</taxon>
        <taxon>Bacillati</taxon>
        <taxon>Actinomycetota</taxon>
        <taxon>Actinomycetes</taxon>
        <taxon>Mycobacteriales</taxon>
        <taxon>Nocardiaceae</taxon>
        <taxon>Antrihabitans</taxon>
    </lineage>
</organism>
<dbReference type="Gene3D" id="3.40.50.150">
    <property type="entry name" value="Vaccinia Virus protein VP39"/>
    <property type="match status" value="1"/>
</dbReference>
<accession>A0ABW7KZE4</accession>
<dbReference type="Proteomes" id="UP001609176">
    <property type="component" value="Unassembled WGS sequence"/>
</dbReference>
<keyword evidence="2" id="KW-0489">Methyltransferase</keyword>
<evidence type="ECO:0000313" key="3">
    <source>
        <dbReference type="Proteomes" id="UP001609176"/>
    </source>
</evidence>
<dbReference type="SUPFAM" id="SSF53335">
    <property type="entry name" value="S-adenosyl-L-methionine-dependent methyltransferases"/>
    <property type="match status" value="1"/>
</dbReference>
<dbReference type="GO" id="GO:0032259">
    <property type="term" value="P:methylation"/>
    <property type="evidence" value="ECO:0007669"/>
    <property type="project" value="UniProtKB-KW"/>
</dbReference>
<dbReference type="EMBL" id="JBIMSP010000112">
    <property type="protein sequence ID" value="MFH5245946.1"/>
    <property type="molecule type" value="Genomic_DNA"/>
</dbReference>
<dbReference type="GO" id="GO:0008168">
    <property type="term" value="F:methyltransferase activity"/>
    <property type="evidence" value="ECO:0007669"/>
    <property type="project" value="UniProtKB-KW"/>
</dbReference>
<sequence>AFGEPKSYDLARRPHPIFTPAARPEGTFNSRGAEPPYLITARSLAEYLAMFGLAEKDIRGRILDCPGGAASFTAQACELGAEVVAVDPIYAAPAAEVAKHALAEAGRSSAWTTASAARYVWDFYGDAAGHHDSRRAAAQRFATDIVAHPLRYIAASLPALPFADNTFDLVLSSHLLFTYADRLDLAFHVAALTELARVSAGDVRVYPLVDHAGDRLDDLVAELRTELSRNGITSDIRPVEFEFQRGSNTMLVLE</sequence>
<dbReference type="Pfam" id="PF08241">
    <property type="entry name" value="Methyltransf_11"/>
    <property type="match status" value="1"/>
</dbReference>
<feature type="non-terminal residue" evidence="2">
    <location>
        <position position="1"/>
    </location>
</feature>
<dbReference type="RefSeq" id="WP_395126626.1">
    <property type="nucleotide sequence ID" value="NZ_JBIMSP010000112.1"/>
</dbReference>
<reference evidence="2 3" key="1">
    <citation type="submission" date="2024-10" db="EMBL/GenBank/DDBJ databases">
        <authorList>
            <person name="Riesco R."/>
        </authorList>
    </citation>
    <scope>NUCLEOTIDE SEQUENCE [LARGE SCALE GENOMIC DNA]</scope>
    <source>
        <strain evidence="2 3">NCIMB 15448</strain>
    </source>
</reference>
<gene>
    <name evidence="2" type="ORF">ACHIPV_29385</name>
</gene>
<feature type="domain" description="Methyltransferase type 11" evidence="1">
    <location>
        <begin position="134"/>
        <end position="198"/>
    </location>
</feature>
<name>A0ABW7KZE4_9NOCA</name>
<keyword evidence="2" id="KW-0808">Transferase</keyword>
<dbReference type="InterPro" id="IPR029063">
    <property type="entry name" value="SAM-dependent_MTases_sf"/>
</dbReference>